<dbReference type="Proteomes" id="UP000326939">
    <property type="component" value="Chromosome 14"/>
</dbReference>
<reference evidence="2" key="1">
    <citation type="journal article" date="2019" name="Gigascience">
        <title>De novo genome assembly of the endangered Acer yangbiense, a plant species with extremely small populations endemic to Yunnan Province, China.</title>
        <authorList>
            <person name="Yang J."/>
            <person name="Wariss H.M."/>
            <person name="Tao L."/>
            <person name="Zhang R."/>
            <person name="Yun Q."/>
            <person name="Hollingsworth P."/>
            <person name="Dao Z."/>
            <person name="Luo G."/>
            <person name="Guo H."/>
            <person name="Ma Y."/>
            <person name="Sun W."/>
        </authorList>
    </citation>
    <scope>NUCLEOTIDE SEQUENCE [LARGE SCALE GENOMIC DNA]</scope>
    <source>
        <strain evidence="2">cv. br00</strain>
    </source>
</reference>
<name>A0A5N5KCJ2_9ROSI</name>
<keyword evidence="2" id="KW-1185">Reference proteome</keyword>
<sequence length="117" mass="13143">MEEDGRVAWRETVVQRARGEGGTLKRPDQPILSFLVQDQGKRKTLINVGKVSKEKYVLMRGGSRSDAKLEGVEAGLSMARALIREAAEDNNCASSLHDDFDYIPRGYIYRNACAFHR</sequence>
<proteinExistence type="predicted"/>
<protein>
    <submittedName>
        <fullName evidence="1">Uncharacterized protein</fullName>
    </submittedName>
</protein>
<organism evidence="1 2">
    <name type="scientific">Salix brachista</name>
    <dbReference type="NCBI Taxonomy" id="2182728"/>
    <lineage>
        <taxon>Eukaryota</taxon>
        <taxon>Viridiplantae</taxon>
        <taxon>Streptophyta</taxon>
        <taxon>Embryophyta</taxon>
        <taxon>Tracheophyta</taxon>
        <taxon>Spermatophyta</taxon>
        <taxon>Magnoliopsida</taxon>
        <taxon>eudicotyledons</taxon>
        <taxon>Gunneridae</taxon>
        <taxon>Pentapetalae</taxon>
        <taxon>rosids</taxon>
        <taxon>fabids</taxon>
        <taxon>Malpighiales</taxon>
        <taxon>Salicaceae</taxon>
        <taxon>Saliceae</taxon>
        <taxon>Salix</taxon>
    </lineage>
</organism>
<evidence type="ECO:0000313" key="1">
    <source>
        <dbReference type="EMBL" id="KAB5527763.1"/>
    </source>
</evidence>
<comment type="caution">
    <text evidence="1">The sequence shown here is derived from an EMBL/GenBank/DDBJ whole genome shotgun (WGS) entry which is preliminary data.</text>
</comment>
<evidence type="ECO:0000313" key="2">
    <source>
        <dbReference type="Proteomes" id="UP000326939"/>
    </source>
</evidence>
<accession>A0A5N5KCJ2</accession>
<dbReference type="EMBL" id="VDCV01000014">
    <property type="protein sequence ID" value="KAB5527763.1"/>
    <property type="molecule type" value="Genomic_DNA"/>
</dbReference>
<dbReference type="AlphaFoldDB" id="A0A5N5KCJ2"/>
<gene>
    <name evidence="1" type="ORF">DKX38_021610</name>
</gene>